<reference evidence="10" key="1">
    <citation type="journal article" date="2019" name="Int. J. Syst. Evol. Microbiol.">
        <title>The Global Catalogue of Microorganisms (GCM) 10K type strain sequencing project: providing services to taxonomists for standard genome sequencing and annotation.</title>
        <authorList>
            <consortium name="The Broad Institute Genomics Platform"/>
            <consortium name="The Broad Institute Genome Sequencing Center for Infectious Disease"/>
            <person name="Wu L."/>
            <person name="Ma J."/>
        </authorList>
    </citation>
    <scope>NUCLEOTIDE SEQUENCE [LARGE SCALE GENOMIC DNA]</scope>
    <source>
        <strain evidence="10">JCM 9092</strain>
    </source>
</reference>
<evidence type="ECO:0000256" key="3">
    <source>
        <dbReference type="ARBA" id="ARBA00022448"/>
    </source>
</evidence>
<evidence type="ECO:0000256" key="6">
    <source>
        <dbReference type="ARBA" id="ARBA00022989"/>
    </source>
</evidence>
<comment type="caution">
    <text evidence="9">The sequence shown here is derived from an EMBL/GenBank/DDBJ whole genome shotgun (WGS) entry which is preliminary data.</text>
</comment>
<comment type="subcellular location">
    <subcellularLocation>
        <location evidence="1 8">Cell membrane</location>
        <topology evidence="1 8">Multi-pass membrane protein</topology>
    </subcellularLocation>
</comment>
<keyword evidence="6 8" id="KW-1133">Transmembrane helix</keyword>
<keyword evidence="5 8" id="KW-0812">Transmembrane</keyword>
<evidence type="ECO:0000256" key="7">
    <source>
        <dbReference type="ARBA" id="ARBA00023136"/>
    </source>
</evidence>
<name>A0ABP6MBP5_9ACTN</name>
<evidence type="ECO:0000256" key="4">
    <source>
        <dbReference type="ARBA" id="ARBA00022475"/>
    </source>
</evidence>
<feature type="transmembrane region" description="Helical" evidence="8">
    <location>
        <begin position="102"/>
        <end position="117"/>
    </location>
</feature>
<keyword evidence="3" id="KW-0813">Transport</keyword>
<feature type="transmembrane region" description="Helical" evidence="8">
    <location>
        <begin position="138"/>
        <end position="167"/>
    </location>
</feature>
<evidence type="ECO:0000256" key="1">
    <source>
        <dbReference type="ARBA" id="ARBA00004651"/>
    </source>
</evidence>
<dbReference type="PANTHER" id="PTHR30269:SF0">
    <property type="entry name" value="MEMBRANE TRANSPORTER PROTEIN YFCA-RELATED"/>
    <property type="match status" value="1"/>
</dbReference>
<dbReference type="InterPro" id="IPR052017">
    <property type="entry name" value="TSUP"/>
</dbReference>
<feature type="transmembrane region" description="Helical" evidence="8">
    <location>
        <begin position="206"/>
        <end position="226"/>
    </location>
</feature>
<protein>
    <recommendedName>
        <fullName evidence="8">Probable membrane transporter protein</fullName>
    </recommendedName>
</protein>
<feature type="transmembrane region" description="Helical" evidence="8">
    <location>
        <begin position="232"/>
        <end position="251"/>
    </location>
</feature>
<feature type="transmembrane region" description="Helical" evidence="8">
    <location>
        <begin position="73"/>
        <end position="96"/>
    </location>
</feature>
<sequence>MPEILLVLLAGIAAGALNSVGGGGTFVALPALVAVGLSPVTANASSTIALVPGAVASGWVYRRELTPVGGTSTKALTAISVVGGGFGAALLLTLPAASFDTAVPWLLAFATLVLAFGRRVSRAVSGALGREIGISSRAVLIGQFFLALYGGYFGGAVGIMMFALWGIGLGLDTAVSNPMRVTQIAAINLSATALLLVASDALSAPLVLAPMFVGALAGGFTGAHFARRLSDRLLRSIILTTAVTMTALYFVRG</sequence>
<dbReference type="EMBL" id="BAAAUG010000032">
    <property type="protein sequence ID" value="GAA3098367.1"/>
    <property type="molecule type" value="Genomic_DNA"/>
</dbReference>
<gene>
    <name evidence="9" type="ORF">GCM10010449_22240</name>
</gene>
<evidence type="ECO:0000313" key="10">
    <source>
        <dbReference type="Proteomes" id="UP001501637"/>
    </source>
</evidence>
<feature type="transmembrane region" description="Helical" evidence="8">
    <location>
        <begin position="40"/>
        <end position="61"/>
    </location>
</feature>
<dbReference type="PANTHER" id="PTHR30269">
    <property type="entry name" value="TRANSMEMBRANE PROTEIN YFCA"/>
    <property type="match status" value="1"/>
</dbReference>
<evidence type="ECO:0000313" key="9">
    <source>
        <dbReference type="EMBL" id="GAA3098367.1"/>
    </source>
</evidence>
<keyword evidence="10" id="KW-1185">Reference proteome</keyword>
<keyword evidence="7 8" id="KW-0472">Membrane</keyword>
<comment type="similarity">
    <text evidence="2 8">Belongs to the 4-toluene sulfonate uptake permease (TSUP) (TC 2.A.102) family.</text>
</comment>
<evidence type="ECO:0000256" key="5">
    <source>
        <dbReference type="ARBA" id="ARBA00022692"/>
    </source>
</evidence>
<keyword evidence="4 8" id="KW-1003">Cell membrane</keyword>
<evidence type="ECO:0000256" key="2">
    <source>
        <dbReference type="ARBA" id="ARBA00009142"/>
    </source>
</evidence>
<dbReference type="InterPro" id="IPR002781">
    <property type="entry name" value="TM_pro_TauE-like"/>
</dbReference>
<dbReference type="Pfam" id="PF01925">
    <property type="entry name" value="TauE"/>
    <property type="match status" value="1"/>
</dbReference>
<dbReference type="Proteomes" id="UP001501637">
    <property type="component" value="Unassembled WGS sequence"/>
</dbReference>
<dbReference type="RefSeq" id="WP_344520467.1">
    <property type="nucleotide sequence ID" value="NZ_BAAAUG010000032.1"/>
</dbReference>
<accession>A0ABP6MBP5</accession>
<organism evidence="9 10">
    <name type="scientific">Streptomyces rectiviolaceus</name>
    <dbReference type="NCBI Taxonomy" id="332591"/>
    <lineage>
        <taxon>Bacteria</taxon>
        <taxon>Bacillati</taxon>
        <taxon>Actinomycetota</taxon>
        <taxon>Actinomycetes</taxon>
        <taxon>Kitasatosporales</taxon>
        <taxon>Streptomycetaceae</taxon>
        <taxon>Streptomyces</taxon>
    </lineage>
</organism>
<proteinExistence type="inferred from homology"/>
<evidence type="ECO:0000256" key="8">
    <source>
        <dbReference type="RuleBase" id="RU363041"/>
    </source>
</evidence>